<accession>A0ABW5JLA3</accession>
<keyword evidence="5 7" id="KW-0378">Hydrolase</keyword>
<dbReference type="NCBIfam" id="TIGR00043">
    <property type="entry name" value="rRNA maturation RNase YbeY"/>
    <property type="match status" value="1"/>
</dbReference>
<comment type="subcellular location">
    <subcellularLocation>
        <location evidence="7">Cytoplasm</location>
    </subcellularLocation>
</comment>
<evidence type="ECO:0000256" key="1">
    <source>
        <dbReference type="ARBA" id="ARBA00010875"/>
    </source>
</evidence>
<dbReference type="InterPro" id="IPR002036">
    <property type="entry name" value="YbeY"/>
</dbReference>
<feature type="binding site" evidence="7">
    <location>
        <position position="128"/>
    </location>
    <ligand>
        <name>Zn(2+)</name>
        <dbReference type="ChEBI" id="CHEBI:29105"/>
        <note>catalytic</note>
    </ligand>
</feature>
<keyword evidence="4 7" id="KW-0255">Endonuclease</keyword>
<dbReference type="PANTHER" id="PTHR46986">
    <property type="entry name" value="ENDORIBONUCLEASE YBEY, CHLOROPLASTIC"/>
    <property type="match status" value="1"/>
</dbReference>
<name>A0ABW5JLA3_9BACT</name>
<dbReference type="InterPro" id="IPR020549">
    <property type="entry name" value="YbeY_CS"/>
</dbReference>
<dbReference type="EC" id="3.1.-.-" evidence="7"/>
<evidence type="ECO:0000256" key="3">
    <source>
        <dbReference type="ARBA" id="ARBA00022723"/>
    </source>
</evidence>
<dbReference type="RefSeq" id="WP_390300788.1">
    <property type="nucleotide sequence ID" value="NZ_JBHULI010000024.1"/>
</dbReference>
<comment type="similarity">
    <text evidence="1 7">Belongs to the endoribonuclease YbeY family.</text>
</comment>
<keyword evidence="6 7" id="KW-0862">Zinc</keyword>
<keyword evidence="2 7" id="KW-0540">Nuclease</keyword>
<organism evidence="8 9">
    <name type="scientific">Gracilimonas halophila</name>
    <dbReference type="NCBI Taxonomy" id="1834464"/>
    <lineage>
        <taxon>Bacteria</taxon>
        <taxon>Pseudomonadati</taxon>
        <taxon>Balneolota</taxon>
        <taxon>Balneolia</taxon>
        <taxon>Balneolales</taxon>
        <taxon>Balneolaceae</taxon>
        <taxon>Gracilimonas</taxon>
    </lineage>
</organism>
<dbReference type="InterPro" id="IPR023091">
    <property type="entry name" value="MetalPrtase_cat_dom_sf_prd"/>
</dbReference>
<evidence type="ECO:0000256" key="6">
    <source>
        <dbReference type="ARBA" id="ARBA00022833"/>
    </source>
</evidence>
<feature type="binding site" evidence="7">
    <location>
        <position position="118"/>
    </location>
    <ligand>
        <name>Zn(2+)</name>
        <dbReference type="ChEBI" id="CHEBI:29105"/>
        <note>catalytic</note>
    </ligand>
</feature>
<dbReference type="Proteomes" id="UP001597460">
    <property type="component" value="Unassembled WGS sequence"/>
</dbReference>
<dbReference type="PANTHER" id="PTHR46986:SF1">
    <property type="entry name" value="ENDORIBONUCLEASE YBEY, CHLOROPLASTIC"/>
    <property type="match status" value="1"/>
</dbReference>
<keyword evidence="7" id="KW-0690">Ribosome biogenesis</keyword>
<comment type="cofactor">
    <cofactor evidence="7">
        <name>Zn(2+)</name>
        <dbReference type="ChEBI" id="CHEBI:29105"/>
    </cofactor>
    <text evidence="7">Binds 1 zinc ion.</text>
</comment>
<keyword evidence="9" id="KW-1185">Reference proteome</keyword>
<keyword evidence="7" id="KW-0963">Cytoplasm</keyword>
<dbReference type="SUPFAM" id="SSF55486">
    <property type="entry name" value="Metalloproteases ('zincins'), catalytic domain"/>
    <property type="match status" value="1"/>
</dbReference>
<reference evidence="9" key="1">
    <citation type="journal article" date="2019" name="Int. J. Syst. Evol. Microbiol.">
        <title>The Global Catalogue of Microorganisms (GCM) 10K type strain sequencing project: providing services to taxonomists for standard genome sequencing and annotation.</title>
        <authorList>
            <consortium name="The Broad Institute Genomics Platform"/>
            <consortium name="The Broad Institute Genome Sequencing Center for Infectious Disease"/>
            <person name="Wu L."/>
            <person name="Ma J."/>
        </authorList>
    </citation>
    <scope>NUCLEOTIDE SEQUENCE [LARGE SCALE GENOMIC DNA]</scope>
    <source>
        <strain evidence="9">KCTC 52042</strain>
    </source>
</reference>
<dbReference type="PROSITE" id="PS01306">
    <property type="entry name" value="UPF0054"/>
    <property type="match status" value="1"/>
</dbReference>
<proteinExistence type="inferred from homology"/>
<feature type="binding site" evidence="7">
    <location>
        <position position="122"/>
    </location>
    <ligand>
        <name>Zn(2+)</name>
        <dbReference type="ChEBI" id="CHEBI:29105"/>
        <note>catalytic</note>
    </ligand>
</feature>
<keyword evidence="7" id="KW-0698">rRNA processing</keyword>
<evidence type="ECO:0000313" key="8">
    <source>
        <dbReference type="EMBL" id="MFD2532384.1"/>
    </source>
</evidence>
<comment type="function">
    <text evidence="7">Single strand-specific metallo-endoribonuclease involved in late-stage 70S ribosome quality control and in maturation of the 3' terminus of the 16S rRNA.</text>
</comment>
<evidence type="ECO:0000256" key="5">
    <source>
        <dbReference type="ARBA" id="ARBA00022801"/>
    </source>
</evidence>
<dbReference type="Gene3D" id="3.40.390.30">
    <property type="entry name" value="Metalloproteases ('zincins'), catalytic domain"/>
    <property type="match status" value="1"/>
</dbReference>
<dbReference type="Pfam" id="PF02130">
    <property type="entry name" value="YbeY"/>
    <property type="match status" value="1"/>
</dbReference>
<dbReference type="HAMAP" id="MF_00009">
    <property type="entry name" value="Endoribonucl_YbeY"/>
    <property type="match status" value="1"/>
</dbReference>
<evidence type="ECO:0000256" key="2">
    <source>
        <dbReference type="ARBA" id="ARBA00022722"/>
    </source>
</evidence>
<comment type="caution">
    <text evidence="8">The sequence shown here is derived from an EMBL/GenBank/DDBJ whole genome shotgun (WGS) entry which is preliminary data.</text>
</comment>
<dbReference type="EMBL" id="JBHULI010000024">
    <property type="protein sequence ID" value="MFD2532384.1"/>
    <property type="molecule type" value="Genomic_DNA"/>
</dbReference>
<sequence length="152" mass="17659">MKNETSILQIFNDSDVEVPLSKSQADLALDIISNQETAKFVLVELVYVDESEIVRINEEHLDRDYITDIISFRYDDGAESEDKSSIEGTLFCCVPRIFEQSKEFSEPAEREFKRIFIHGLLHLIGYEDDTKAKKEEMTNLENNYLRLLESNK</sequence>
<keyword evidence="3 7" id="KW-0479">Metal-binding</keyword>
<evidence type="ECO:0000313" key="9">
    <source>
        <dbReference type="Proteomes" id="UP001597460"/>
    </source>
</evidence>
<gene>
    <name evidence="7 8" type="primary">ybeY</name>
    <name evidence="8" type="ORF">ACFSVN_08005</name>
</gene>
<protein>
    <recommendedName>
        <fullName evidence="7">Endoribonuclease YbeY</fullName>
        <ecNumber evidence="7">3.1.-.-</ecNumber>
    </recommendedName>
</protein>
<evidence type="ECO:0000256" key="4">
    <source>
        <dbReference type="ARBA" id="ARBA00022759"/>
    </source>
</evidence>
<evidence type="ECO:0000256" key="7">
    <source>
        <dbReference type="HAMAP-Rule" id="MF_00009"/>
    </source>
</evidence>